<evidence type="ECO:0000256" key="1">
    <source>
        <dbReference type="SAM" id="Phobius"/>
    </source>
</evidence>
<evidence type="ECO:0000259" key="2">
    <source>
        <dbReference type="Pfam" id="PF20712"/>
    </source>
</evidence>
<reference evidence="3 4" key="1">
    <citation type="submission" date="2020-05" db="EMBL/GenBank/DDBJ databases">
        <title>Actinomadura verrucosospora NRRL-B18236 (PFL_A860) Genome sequencing and assembly.</title>
        <authorList>
            <person name="Samborskyy M."/>
        </authorList>
    </citation>
    <scope>NUCLEOTIDE SEQUENCE [LARGE SCALE GENOMIC DNA]</scope>
    <source>
        <strain evidence="3 4">NRRL:B18236</strain>
    </source>
</reference>
<feature type="transmembrane region" description="Helical" evidence="1">
    <location>
        <begin position="186"/>
        <end position="210"/>
    </location>
</feature>
<keyword evidence="1" id="KW-0472">Membrane</keyword>
<feature type="domain" description="Cyanobacterial TRADD-N associated 2 transmembrane" evidence="2">
    <location>
        <begin position="148"/>
        <end position="218"/>
    </location>
</feature>
<feature type="transmembrane region" description="Helical" evidence="1">
    <location>
        <begin position="78"/>
        <end position="99"/>
    </location>
</feature>
<dbReference type="EMBL" id="CP053892">
    <property type="protein sequence ID" value="QKG21037.1"/>
    <property type="molecule type" value="Genomic_DNA"/>
</dbReference>
<dbReference type="RefSeq" id="WP_173095367.1">
    <property type="nucleotide sequence ID" value="NZ_CP053892.1"/>
</dbReference>
<dbReference type="Pfam" id="PF20712">
    <property type="entry name" value="CyanoTRADDas_TM"/>
    <property type="match status" value="1"/>
</dbReference>
<evidence type="ECO:0000313" key="3">
    <source>
        <dbReference type="EMBL" id="QKG21037.1"/>
    </source>
</evidence>
<gene>
    <name evidence="3" type="ORF">ACTIVE_2675</name>
</gene>
<keyword evidence="4" id="KW-1185">Reference proteome</keyword>
<organism evidence="3 4">
    <name type="scientific">Actinomadura verrucosospora</name>
    <dbReference type="NCBI Taxonomy" id="46165"/>
    <lineage>
        <taxon>Bacteria</taxon>
        <taxon>Bacillati</taxon>
        <taxon>Actinomycetota</taxon>
        <taxon>Actinomycetes</taxon>
        <taxon>Streptosporangiales</taxon>
        <taxon>Thermomonosporaceae</taxon>
        <taxon>Actinomadura</taxon>
    </lineage>
</organism>
<keyword evidence="1" id="KW-0812">Transmembrane</keyword>
<sequence>MAAPPEAMTPRPGTDGSHEPTLTVEQLKVIWQGTPEGRVVARVRKVFWAPLVLIGLYLAATFWWDLGNAVWQRVLFESLGAVAWVLGCAVAFAVFEIAYADPKFNNYQIQFQREQLLADYQTDLNASLELSDLWVLNQRRLDLYHQIATNQAKSSFRYAQLAAGLGFLVLIGAAVTVWFSDSTTTAVTTGAIGVFGGSLGAYLGGTFMNVQRAAAEQLRQYFDHPLELSKILISERLLENIPADQRVESVQHLMRSVLAGRALPGDAAAKEPQGSG</sequence>
<feature type="transmembrane region" description="Helical" evidence="1">
    <location>
        <begin position="161"/>
        <end position="180"/>
    </location>
</feature>
<dbReference type="AlphaFoldDB" id="A0A7D3ZEH6"/>
<accession>A0A7D3ZEH6</accession>
<dbReference type="InterPro" id="IPR048567">
    <property type="entry name" value="CyanoTRADDas_TM"/>
</dbReference>
<protein>
    <recommendedName>
        <fullName evidence="2">Cyanobacterial TRADD-N associated 2 transmembrane domain-containing protein</fullName>
    </recommendedName>
</protein>
<proteinExistence type="predicted"/>
<evidence type="ECO:0000313" key="4">
    <source>
        <dbReference type="Proteomes" id="UP000501240"/>
    </source>
</evidence>
<keyword evidence="1" id="KW-1133">Transmembrane helix</keyword>
<dbReference type="Proteomes" id="UP000501240">
    <property type="component" value="Chromosome"/>
</dbReference>
<feature type="transmembrane region" description="Helical" evidence="1">
    <location>
        <begin position="46"/>
        <end position="66"/>
    </location>
</feature>
<name>A0A7D3ZEH6_ACTVE</name>